<accession>A0A8J4GDA0</accession>
<proteinExistence type="predicted"/>
<evidence type="ECO:0000313" key="2">
    <source>
        <dbReference type="Proteomes" id="UP000722791"/>
    </source>
</evidence>
<dbReference type="AlphaFoldDB" id="A0A8J4GDA0"/>
<name>A0A8J4GDA0_9CHLO</name>
<dbReference type="EMBL" id="BNCQ01000018">
    <property type="protein sequence ID" value="GIM05268.1"/>
    <property type="molecule type" value="Genomic_DNA"/>
</dbReference>
<dbReference type="Proteomes" id="UP000722791">
    <property type="component" value="Unassembled WGS sequence"/>
</dbReference>
<reference evidence="1" key="1">
    <citation type="journal article" date="2021" name="Proc. Natl. Acad. Sci. U.S.A.">
        <title>Three genomes in the algal genus Volvox reveal the fate of a haploid sex-determining region after a transition to homothallism.</title>
        <authorList>
            <person name="Yamamoto K."/>
            <person name="Hamaji T."/>
            <person name="Kawai-Toyooka H."/>
            <person name="Matsuzaki R."/>
            <person name="Takahashi F."/>
            <person name="Nishimura Y."/>
            <person name="Kawachi M."/>
            <person name="Noguchi H."/>
            <person name="Minakuchi Y."/>
            <person name="Umen J.G."/>
            <person name="Toyoda A."/>
            <person name="Nozaki H."/>
        </authorList>
    </citation>
    <scope>NUCLEOTIDE SEQUENCE</scope>
    <source>
        <strain evidence="1">NIES-3785</strain>
    </source>
</reference>
<comment type="caution">
    <text evidence="1">The sequence shown here is derived from an EMBL/GenBank/DDBJ whole genome shotgun (WGS) entry which is preliminary data.</text>
</comment>
<evidence type="ECO:0000313" key="1">
    <source>
        <dbReference type="EMBL" id="GIM05268.1"/>
    </source>
</evidence>
<organism evidence="1 2">
    <name type="scientific">Volvox reticuliferus</name>
    <dbReference type="NCBI Taxonomy" id="1737510"/>
    <lineage>
        <taxon>Eukaryota</taxon>
        <taxon>Viridiplantae</taxon>
        <taxon>Chlorophyta</taxon>
        <taxon>core chlorophytes</taxon>
        <taxon>Chlorophyceae</taxon>
        <taxon>CS clade</taxon>
        <taxon>Chlamydomonadales</taxon>
        <taxon>Volvocaceae</taxon>
        <taxon>Volvox</taxon>
    </lineage>
</organism>
<protein>
    <submittedName>
        <fullName evidence="1">Uncharacterized protein</fullName>
    </submittedName>
</protein>
<sequence length="136" mass="16253">GMWHLIAMWHSDQFLHHVRTYYTCRLSPEPADRQTNRQTDIDRHIHTRTDIHTDRHTHKNRQTDRQTQWRTDSHTELRTIRHLHVVLPHQRPVVEPQLQPRRLHQPGQRRQIGQVRAHHAAGGAVLHLHNDWPSVG</sequence>
<gene>
    <name evidence="1" type="ORF">Vretimale_9721</name>
</gene>
<feature type="non-terminal residue" evidence="1">
    <location>
        <position position="1"/>
    </location>
</feature>